<keyword evidence="8" id="KW-0256">Endoplasmic reticulum</keyword>
<evidence type="ECO:0000256" key="3">
    <source>
        <dbReference type="ARBA" id="ARBA00004174"/>
    </source>
</evidence>
<dbReference type="SUPFAM" id="SSF48264">
    <property type="entry name" value="Cytochrome P450"/>
    <property type="match status" value="1"/>
</dbReference>
<dbReference type="InterPro" id="IPR002403">
    <property type="entry name" value="Cyt_P450_E_grp-IV"/>
</dbReference>
<evidence type="ECO:0000256" key="8">
    <source>
        <dbReference type="ARBA" id="ARBA00022824"/>
    </source>
</evidence>
<evidence type="ECO:0000313" key="17">
    <source>
        <dbReference type="Proteomes" id="UP001152798"/>
    </source>
</evidence>
<dbReference type="InterPro" id="IPR001128">
    <property type="entry name" value="Cyt_P450"/>
</dbReference>
<dbReference type="CDD" id="cd11056">
    <property type="entry name" value="CYP6-like"/>
    <property type="match status" value="1"/>
</dbReference>
<keyword evidence="17" id="KW-1185">Reference proteome</keyword>
<dbReference type="GO" id="GO:0004497">
    <property type="term" value="F:monooxygenase activity"/>
    <property type="evidence" value="ECO:0007669"/>
    <property type="project" value="UniProtKB-KW"/>
</dbReference>
<dbReference type="Pfam" id="PF00067">
    <property type="entry name" value="p450"/>
    <property type="match status" value="1"/>
</dbReference>
<accession>A0A9P0H543</accession>
<dbReference type="Gene3D" id="1.10.630.10">
    <property type="entry name" value="Cytochrome P450"/>
    <property type="match status" value="1"/>
</dbReference>
<evidence type="ECO:0000256" key="14">
    <source>
        <dbReference type="PIRSR" id="PIRSR602403-1"/>
    </source>
</evidence>
<evidence type="ECO:0000256" key="12">
    <source>
        <dbReference type="ARBA" id="ARBA00023033"/>
    </source>
</evidence>
<feature type="binding site" description="axial binding residue" evidence="14">
    <location>
        <position position="439"/>
    </location>
    <ligand>
        <name>heme</name>
        <dbReference type="ChEBI" id="CHEBI:30413"/>
    </ligand>
    <ligandPart>
        <name>Fe</name>
        <dbReference type="ChEBI" id="CHEBI:18248"/>
    </ligandPart>
</feature>
<dbReference type="PRINTS" id="PR00465">
    <property type="entry name" value="EP450IV"/>
</dbReference>
<organism evidence="16 17">
    <name type="scientific">Nezara viridula</name>
    <name type="common">Southern green stink bug</name>
    <name type="synonym">Cimex viridulus</name>
    <dbReference type="NCBI Taxonomy" id="85310"/>
    <lineage>
        <taxon>Eukaryota</taxon>
        <taxon>Metazoa</taxon>
        <taxon>Ecdysozoa</taxon>
        <taxon>Arthropoda</taxon>
        <taxon>Hexapoda</taxon>
        <taxon>Insecta</taxon>
        <taxon>Pterygota</taxon>
        <taxon>Neoptera</taxon>
        <taxon>Paraneoptera</taxon>
        <taxon>Hemiptera</taxon>
        <taxon>Heteroptera</taxon>
        <taxon>Panheteroptera</taxon>
        <taxon>Pentatomomorpha</taxon>
        <taxon>Pentatomoidea</taxon>
        <taxon>Pentatomidae</taxon>
        <taxon>Pentatominae</taxon>
        <taxon>Nezara</taxon>
    </lineage>
</organism>
<protein>
    <recommendedName>
        <fullName evidence="18">Cytochrome P450</fullName>
    </recommendedName>
</protein>
<dbReference type="PRINTS" id="PR00385">
    <property type="entry name" value="P450"/>
</dbReference>
<dbReference type="PANTHER" id="PTHR24292:SF104">
    <property type="entry name" value="CYTOCHROME P450 308A1-RELATED"/>
    <property type="match status" value="1"/>
</dbReference>
<comment type="function">
    <text evidence="2">May be involved in the metabolism of insect hormones and in the breakdown of synthetic insecticides.</text>
</comment>
<keyword evidence="12 15" id="KW-0503">Monooxygenase</keyword>
<dbReference type="AlphaFoldDB" id="A0A9P0H543"/>
<dbReference type="InterPro" id="IPR050476">
    <property type="entry name" value="Insect_CytP450_Detox"/>
</dbReference>
<dbReference type="PANTHER" id="PTHR24292">
    <property type="entry name" value="CYTOCHROME P450"/>
    <property type="match status" value="1"/>
</dbReference>
<evidence type="ECO:0000256" key="15">
    <source>
        <dbReference type="RuleBase" id="RU000461"/>
    </source>
</evidence>
<keyword evidence="11 14" id="KW-0408">Iron</keyword>
<evidence type="ECO:0000256" key="10">
    <source>
        <dbReference type="ARBA" id="ARBA00023002"/>
    </source>
</evidence>
<keyword evidence="13" id="KW-0472">Membrane</keyword>
<keyword evidence="10 15" id="KW-0560">Oxidoreductase</keyword>
<evidence type="ECO:0000256" key="11">
    <source>
        <dbReference type="ARBA" id="ARBA00023004"/>
    </source>
</evidence>
<dbReference type="GO" id="GO:0020037">
    <property type="term" value="F:heme binding"/>
    <property type="evidence" value="ECO:0007669"/>
    <property type="project" value="InterPro"/>
</dbReference>
<keyword evidence="9" id="KW-0492">Microsome</keyword>
<keyword evidence="7 14" id="KW-0479">Metal-binding</keyword>
<comment type="cofactor">
    <cofactor evidence="1 14">
        <name>heme</name>
        <dbReference type="ChEBI" id="CHEBI:30413"/>
    </cofactor>
</comment>
<comment type="similarity">
    <text evidence="5 15">Belongs to the cytochrome P450 family.</text>
</comment>
<evidence type="ECO:0000256" key="1">
    <source>
        <dbReference type="ARBA" id="ARBA00001971"/>
    </source>
</evidence>
<evidence type="ECO:0000313" key="16">
    <source>
        <dbReference type="EMBL" id="CAH1395600.1"/>
    </source>
</evidence>
<dbReference type="Proteomes" id="UP001152798">
    <property type="component" value="Chromosome 3"/>
</dbReference>
<dbReference type="InterPro" id="IPR036396">
    <property type="entry name" value="Cyt_P450_sf"/>
</dbReference>
<reference evidence="16" key="1">
    <citation type="submission" date="2022-01" db="EMBL/GenBank/DDBJ databases">
        <authorList>
            <person name="King R."/>
        </authorList>
    </citation>
    <scope>NUCLEOTIDE SEQUENCE</scope>
</reference>
<name>A0A9P0H543_NEZVI</name>
<dbReference type="EMBL" id="OV725079">
    <property type="protein sequence ID" value="CAH1395600.1"/>
    <property type="molecule type" value="Genomic_DNA"/>
</dbReference>
<evidence type="ECO:0000256" key="6">
    <source>
        <dbReference type="ARBA" id="ARBA00022617"/>
    </source>
</evidence>
<proteinExistence type="inferred from homology"/>
<comment type="subcellular location">
    <subcellularLocation>
        <location evidence="4">Endoplasmic reticulum membrane</location>
        <topology evidence="4">Peripheral membrane protein</topology>
    </subcellularLocation>
    <subcellularLocation>
        <location evidence="3">Microsome membrane</location>
        <topology evidence="3">Peripheral membrane protein</topology>
    </subcellularLocation>
</comment>
<keyword evidence="6 14" id="KW-0349">Heme</keyword>
<dbReference type="InterPro" id="IPR017972">
    <property type="entry name" value="Cyt_P450_CS"/>
</dbReference>
<dbReference type="GO" id="GO:0016705">
    <property type="term" value="F:oxidoreductase activity, acting on paired donors, with incorporation or reduction of molecular oxygen"/>
    <property type="evidence" value="ECO:0007669"/>
    <property type="project" value="InterPro"/>
</dbReference>
<evidence type="ECO:0000256" key="13">
    <source>
        <dbReference type="ARBA" id="ARBA00023136"/>
    </source>
</evidence>
<dbReference type="PROSITE" id="PS00086">
    <property type="entry name" value="CYTOCHROME_P450"/>
    <property type="match status" value="1"/>
</dbReference>
<dbReference type="GO" id="GO:0005789">
    <property type="term" value="C:endoplasmic reticulum membrane"/>
    <property type="evidence" value="ECO:0007669"/>
    <property type="project" value="UniProtKB-SubCell"/>
</dbReference>
<evidence type="ECO:0000256" key="4">
    <source>
        <dbReference type="ARBA" id="ARBA00004406"/>
    </source>
</evidence>
<evidence type="ECO:0000256" key="5">
    <source>
        <dbReference type="ARBA" id="ARBA00010617"/>
    </source>
</evidence>
<evidence type="ECO:0000256" key="2">
    <source>
        <dbReference type="ARBA" id="ARBA00003690"/>
    </source>
</evidence>
<evidence type="ECO:0000256" key="9">
    <source>
        <dbReference type="ARBA" id="ARBA00022848"/>
    </source>
</evidence>
<sequence length="497" mass="57661">MTTLMLLVAVVVCCFLYLGLILWKANTYWEVRGVKHFKPWPLVGNLARALKFNRHVSFFYDEIYKAFPTERMVGMYEFLTPTLIIRDPTLVENVLVREFSTYPDHGPLFFEPSSISYESIFTITGIRWRALRNKLLTSFSTGKMKAIFPDIVRSCQSVVDSDPKRLHKDMLHEFAVKSFLNSMFGTNILPEGEEELMAKSKEVFQGKPQRIIQQIMLTFFPKLGDFLNMKFMPKTLDNYFRNLLNTLVEQRASANIKRDDYAKVLCDMNKMGKMDVYNRENKRIDETFDVTNDLVLAQAFMFFFAGLDTTVLVMLHTALELSLAKSCQEKARQEVRSVLKKYGGYSWEAVRDMKYLDQCIQETLRMHPSLQFIVRMSDKDTVIDGVKIKKNTRIIIPLHSIQMDPNHFPNPHIFDPERFSVPLSSKFTHLPFSEGPRVCLGKRFATLETATIIAHILDNFELHPSPELKFPLKYEPNALFHSPISNDEISIILKRIM</sequence>
<evidence type="ECO:0000256" key="7">
    <source>
        <dbReference type="ARBA" id="ARBA00022723"/>
    </source>
</evidence>
<dbReference type="GO" id="GO:0005506">
    <property type="term" value="F:iron ion binding"/>
    <property type="evidence" value="ECO:0007669"/>
    <property type="project" value="InterPro"/>
</dbReference>
<dbReference type="OrthoDB" id="2789670at2759"/>
<evidence type="ECO:0008006" key="18">
    <source>
        <dbReference type="Google" id="ProtNLM"/>
    </source>
</evidence>
<gene>
    <name evidence="16" type="ORF">NEZAVI_LOCUS5848</name>
</gene>